<accession>A0A9X3Z321</accession>
<gene>
    <name evidence="2" type="ORF">O3V59_07565</name>
</gene>
<sequence length="90" mass="9768">MTDRIQGGDLPGNDAQADDNHFVRHGGVHFRTHVSPQEINDFVRKLPAGKRESLFEVLEQLDRAGLITICNDHVFADGSGVVGGGDESAR</sequence>
<dbReference type="AlphaFoldDB" id="A0A9X3Z321"/>
<dbReference type="Proteomes" id="UP001151071">
    <property type="component" value="Unassembled WGS sequence"/>
</dbReference>
<organism evidence="2 3">
    <name type="scientific">Brevibacillus thermoruber</name>
    <dbReference type="NCBI Taxonomy" id="33942"/>
    <lineage>
        <taxon>Bacteria</taxon>
        <taxon>Bacillati</taxon>
        <taxon>Bacillota</taxon>
        <taxon>Bacilli</taxon>
        <taxon>Bacillales</taxon>
        <taxon>Paenibacillaceae</taxon>
        <taxon>Brevibacillus</taxon>
    </lineage>
</organism>
<comment type="caution">
    <text evidence="2">The sequence shown here is derived from an EMBL/GenBank/DDBJ whole genome shotgun (WGS) entry which is preliminary data.</text>
</comment>
<dbReference type="EMBL" id="JAPYYP010000006">
    <property type="protein sequence ID" value="MDA5108214.1"/>
    <property type="molecule type" value="Genomic_DNA"/>
</dbReference>
<evidence type="ECO:0000313" key="2">
    <source>
        <dbReference type="EMBL" id="MDA5108214.1"/>
    </source>
</evidence>
<protein>
    <submittedName>
        <fullName evidence="2">Uncharacterized protein</fullName>
    </submittedName>
</protein>
<feature type="region of interest" description="Disordered" evidence="1">
    <location>
        <begin position="1"/>
        <end position="20"/>
    </location>
</feature>
<dbReference type="RefSeq" id="WP_271139831.1">
    <property type="nucleotide sequence ID" value="NZ_JAPYYP010000006.1"/>
</dbReference>
<name>A0A9X3Z321_9BACL</name>
<evidence type="ECO:0000313" key="3">
    <source>
        <dbReference type="Proteomes" id="UP001151071"/>
    </source>
</evidence>
<proteinExistence type="predicted"/>
<evidence type="ECO:0000256" key="1">
    <source>
        <dbReference type="SAM" id="MobiDB-lite"/>
    </source>
</evidence>
<keyword evidence="3" id="KW-1185">Reference proteome</keyword>
<reference evidence="2" key="1">
    <citation type="submission" date="2022-12" db="EMBL/GenBank/DDBJ databases">
        <title>Draft genome sequence of the thermophilic strain Brevibacillus thermoruber HT42, isolated from Los Humeros, Puebla, Mexico, with biotechnological potential.</title>
        <authorList>
            <person name="Lara Sanchez J."/>
            <person name="Solis Palacios R."/>
            <person name="Bustos Baena A.S."/>
            <person name="Ruz Baez A.E."/>
            <person name="Espinosa Luna G."/>
            <person name="Oliart Ros R.M."/>
        </authorList>
    </citation>
    <scope>NUCLEOTIDE SEQUENCE</scope>
    <source>
        <strain evidence="2">HT42</strain>
    </source>
</reference>